<dbReference type="InterPro" id="IPR011335">
    <property type="entry name" value="Restrct_endonuc-II-like"/>
</dbReference>
<comment type="caution">
    <text evidence="2">The sequence shown here is derived from an EMBL/GenBank/DDBJ whole genome shotgun (WGS) entry which is preliminary data.</text>
</comment>
<dbReference type="RefSeq" id="WP_188752816.1">
    <property type="nucleotide sequence ID" value="NZ_BMIK01000015.1"/>
</dbReference>
<evidence type="ECO:0000313" key="3">
    <source>
        <dbReference type="Proteomes" id="UP000597338"/>
    </source>
</evidence>
<dbReference type="InterPro" id="IPR011856">
    <property type="entry name" value="tRNA_endonuc-like_dom_sf"/>
</dbReference>
<proteinExistence type="predicted"/>
<dbReference type="InterPro" id="IPR007560">
    <property type="entry name" value="Restrct_endonuc_IV_Mrr"/>
</dbReference>
<dbReference type="Gene3D" id="3.40.1350.10">
    <property type="match status" value="1"/>
</dbReference>
<feature type="domain" description="Restriction endonuclease type IV Mrr" evidence="1">
    <location>
        <begin position="43"/>
        <end position="101"/>
    </location>
</feature>
<dbReference type="Pfam" id="PF04471">
    <property type="entry name" value="Mrr_cat"/>
    <property type="match status" value="1"/>
</dbReference>
<reference evidence="3" key="1">
    <citation type="journal article" date="2019" name="Int. J. Syst. Evol. Microbiol.">
        <title>The Global Catalogue of Microorganisms (GCM) 10K type strain sequencing project: providing services to taxonomists for standard genome sequencing and annotation.</title>
        <authorList>
            <consortium name="The Broad Institute Genomics Platform"/>
            <consortium name="The Broad Institute Genome Sequencing Center for Infectious Disease"/>
            <person name="Wu L."/>
            <person name="Ma J."/>
        </authorList>
    </citation>
    <scope>NUCLEOTIDE SEQUENCE [LARGE SCALE GENOMIC DNA]</scope>
    <source>
        <strain evidence="3">CGMCC 1.15342</strain>
    </source>
</reference>
<dbReference type="SUPFAM" id="SSF52980">
    <property type="entry name" value="Restriction endonuclease-like"/>
    <property type="match status" value="1"/>
</dbReference>
<dbReference type="Proteomes" id="UP000597338">
    <property type="component" value="Unassembled WGS sequence"/>
</dbReference>
<keyword evidence="3" id="KW-1185">Reference proteome</keyword>
<protein>
    <recommendedName>
        <fullName evidence="1">Restriction endonuclease type IV Mrr domain-containing protein</fullName>
    </recommendedName>
</protein>
<evidence type="ECO:0000259" key="1">
    <source>
        <dbReference type="Pfam" id="PF04471"/>
    </source>
</evidence>
<organism evidence="2 3">
    <name type="scientific">Parapedobacter defluvii</name>
    <dbReference type="NCBI Taxonomy" id="2045106"/>
    <lineage>
        <taxon>Bacteria</taxon>
        <taxon>Pseudomonadati</taxon>
        <taxon>Bacteroidota</taxon>
        <taxon>Sphingobacteriia</taxon>
        <taxon>Sphingobacteriales</taxon>
        <taxon>Sphingobacteriaceae</taxon>
        <taxon>Parapedobacter</taxon>
    </lineage>
</organism>
<dbReference type="EMBL" id="BMIK01000015">
    <property type="protein sequence ID" value="GGC40392.1"/>
    <property type="molecule type" value="Genomic_DNA"/>
</dbReference>
<name>A0ABQ1MH04_9SPHI</name>
<evidence type="ECO:0000313" key="2">
    <source>
        <dbReference type="EMBL" id="GGC40392.1"/>
    </source>
</evidence>
<accession>A0ABQ1MH04</accession>
<sequence>MYHKKPVRFFKRRHIFHEIDKNNIVTDISIETFIPGADDYSLLTIIECKDYSHKVPVNDIEEFHSKIQQIAGDNVKAIFATTSALQKGTLSYAQSKKIAVIRFLPTHQVEWISYHMTPDMMAALISDEFSSAFTNQGYVGRNRNFYGCDELYIYDSLFSLLNGFLNRE</sequence>
<gene>
    <name evidence="2" type="ORF">GCM10011386_35560</name>
</gene>